<dbReference type="KEGG" id="acab:QRX50_22600"/>
<keyword evidence="1" id="KW-0472">Membrane</keyword>
<feature type="transmembrane region" description="Helical" evidence="1">
    <location>
        <begin position="97"/>
        <end position="117"/>
    </location>
</feature>
<dbReference type="Proteomes" id="UP001236014">
    <property type="component" value="Chromosome"/>
</dbReference>
<accession>A0A9Y2N061</accession>
<reference evidence="2 3" key="1">
    <citation type="submission" date="2023-06" db="EMBL/GenBank/DDBJ databases">
        <authorList>
            <person name="Oyuntsetseg B."/>
            <person name="Kim S.B."/>
        </authorList>
    </citation>
    <scope>NUCLEOTIDE SEQUENCE [LARGE SCALE GENOMIC DNA]</scope>
    <source>
        <strain evidence="2 3">2-15</strain>
    </source>
</reference>
<evidence type="ECO:0000313" key="3">
    <source>
        <dbReference type="Proteomes" id="UP001236014"/>
    </source>
</evidence>
<evidence type="ECO:0000256" key="1">
    <source>
        <dbReference type="SAM" id="Phobius"/>
    </source>
</evidence>
<evidence type="ECO:0000313" key="2">
    <source>
        <dbReference type="EMBL" id="WIX83348.1"/>
    </source>
</evidence>
<dbReference type="EMBL" id="CP127294">
    <property type="protein sequence ID" value="WIX83348.1"/>
    <property type="molecule type" value="Genomic_DNA"/>
</dbReference>
<organism evidence="2 3">
    <name type="scientific">Amycolatopsis carbonis</name>
    <dbReference type="NCBI Taxonomy" id="715471"/>
    <lineage>
        <taxon>Bacteria</taxon>
        <taxon>Bacillati</taxon>
        <taxon>Actinomycetota</taxon>
        <taxon>Actinomycetes</taxon>
        <taxon>Pseudonocardiales</taxon>
        <taxon>Pseudonocardiaceae</taxon>
        <taxon>Amycolatopsis</taxon>
    </lineage>
</organism>
<keyword evidence="1" id="KW-0812">Transmembrane</keyword>
<keyword evidence="1" id="KW-1133">Transmembrane helix</keyword>
<proteinExistence type="predicted"/>
<keyword evidence="3" id="KW-1185">Reference proteome</keyword>
<name>A0A9Y2N061_9PSEU</name>
<feature type="transmembrane region" description="Helical" evidence="1">
    <location>
        <begin position="44"/>
        <end position="77"/>
    </location>
</feature>
<feature type="transmembrane region" description="Helical" evidence="1">
    <location>
        <begin position="137"/>
        <end position="156"/>
    </location>
</feature>
<dbReference type="RefSeq" id="WP_285973900.1">
    <property type="nucleotide sequence ID" value="NZ_CP127294.1"/>
</dbReference>
<sequence length="272" mass="29503">MTMRTVLSRVRGFYGDNPLHLLVLIVCFALAGFAATHEVTDRLWPLALIWFLAAVVAHDLILFPVYALLDISSTSLLGAVRRHRRSSTPPRVPALNYIRIPVLGTALTFLLFLPGIIEQGAVAYQAATGQTQEPYLARWVLVVAVMFAASAVAYVIRLYVSGIAVRAALAPVRAMFEEGERVLLVAEGPSAPVTVVATSAALYHPAGDRPGAWLRTPWRELADVEWRADGGLLDLVTSTRTEGRPCQVSLTSPEALIDLAKKLVAEGARSPR</sequence>
<protein>
    <submittedName>
        <fullName evidence="2">Uncharacterized protein</fullName>
    </submittedName>
</protein>
<gene>
    <name evidence="2" type="ORF">QRX50_22600</name>
</gene>
<dbReference type="AlphaFoldDB" id="A0A9Y2N061"/>